<organism evidence="1 2">
    <name type="scientific">Dipteronia dyeriana</name>
    <dbReference type="NCBI Taxonomy" id="168575"/>
    <lineage>
        <taxon>Eukaryota</taxon>
        <taxon>Viridiplantae</taxon>
        <taxon>Streptophyta</taxon>
        <taxon>Embryophyta</taxon>
        <taxon>Tracheophyta</taxon>
        <taxon>Spermatophyta</taxon>
        <taxon>Magnoliopsida</taxon>
        <taxon>eudicotyledons</taxon>
        <taxon>Gunneridae</taxon>
        <taxon>Pentapetalae</taxon>
        <taxon>rosids</taxon>
        <taxon>malvids</taxon>
        <taxon>Sapindales</taxon>
        <taxon>Sapindaceae</taxon>
        <taxon>Hippocastanoideae</taxon>
        <taxon>Acereae</taxon>
        <taxon>Dipteronia</taxon>
    </lineage>
</organism>
<sequence length="99" mass="11198">MMRRDYKGFKQSRSGPVISHLLFTDDCLIFSGGTTKECRIIRRLLEVYSIATGRCVNFDRSGMCFSKAVSLEKGKRLVVVVGVRHVRYLGIPSLATRNK</sequence>
<evidence type="ECO:0008006" key="3">
    <source>
        <dbReference type="Google" id="ProtNLM"/>
    </source>
</evidence>
<dbReference type="Proteomes" id="UP001280121">
    <property type="component" value="Unassembled WGS sequence"/>
</dbReference>
<name>A0AAD9X7T7_9ROSI</name>
<dbReference type="AlphaFoldDB" id="A0AAD9X7T7"/>
<keyword evidence="2" id="KW-1185">Reference proteome</keyword>
<accession>A0AAD9X7T7</accession>
<reference evidence="1" key="1">
    <citation type="journal article" date="2023" name="Plant J.">
        <title>Genome sequences and population genomics provide insights into the demographic history, inbreeding, and mutation load of two 'living fossil' tree species of Dipteronia.</title>
        <authorList>
            <person name="Feng Y."/>
            <person name="Comes H.P."/>
            <person name="Chen J."/>
            <person name="Zhu S."/>
            <person name="Lu R."/>
            <person name="Zhang X."/>
            <person name="Li P."/>
            <person name="Qiu J."/>
            <person name="Olsen K.M."/>
            <person name="Qiu Y."/>
        </authorList>
    </citation>
    <scope>NUCLEOTIDE SEQUENCE</scope>
    <source>
        <strain evidence="1">KIB01</strain>
    </source>
</reference>
<comment type="caution">
    <text evidence="1">The sequence shown here is derived from an EMBL/GenBank/DDBJ whole genome shotgun (WGS) entry which is preliminary data.</text>
</comment>
<evidence type="ECO:0000313" key="2">
    <source>
        <dbReference type="Proteomes" id="UP001280121"/>
    </source>
</evidence>
<dbReference type="EMBL" id="JANJYI010000004">
    <property type="protein sequence ID" value="KAK2654362.1"/>
    <property type="molecule type" value="Genomic_DNA"/>
</dbReference>
<evidence type="ECO:0000313" key="1">
    <source>
        <dbReference type="EMBL" id="KAK2654362.1"/>
    </source>
</evidence>
<protein>
    <recommendedName>
        <fullName evidence="3">Reverse transcriptase domain-containing protein</fullName>
    </recommendedName>
</protein>
<proteinExistence type="predicted"/>
<gene>
    <name evidence="1" type="ORF">Ddye_014218</name>
</gene>